<dbReference type="Proteomes" id="UP000314294">
    <property type="component" value="Unassembled WGS sequence"/>
</dbReference>
<organism evidence="2 3">
    <name type="scientific">Liparis tanakae</name>
    <name type="common">Tanaka's snailfish</name>
    <dbReference type="NCBI Taxonomy" id="230148"/>
    <lineage>
        <taxon>Eukaryota</taxon>
        <taxon>Metazoa</taxon>
        <taxon>Chordata</taxon>
        <taxon>Craniata</taxon>
        <taxon>Vertebrata</taxon>
        <taxon>Euteleostomi</taxon>
        <taxon>Actinopterygii</taxon>
        <taxon>Neopterygii</taxon>
        <taxon>Teleostei</taxon>
        <taxon>Neoteleostei</taxon>
        <taxon>Acanthomorphata</taxon>
        <taxon>Eupercaria</taxon>
        <taxon>Perciformes</taxon>
        <taxon>Cottioidei</taxon>
        <taxon>Cottales</taxon>
        <taxon>Liparidae</taxon>
        <taxon>Liparis</taxon>
    </lineage>
</organism>
<sequence length="170" mass="18019">MSGSSAGSGAAPCRFAHYFAVCGIDTETGLEPDELAGTSRSRDASLFPRNRAAPPAAPHAAAGVTVPVSLDGTTGLNASRRGDLRFPTGTSRLRSSPVTWATRRLPIKGVRSTCVSSPEEACAARRRMRSVGLALCKALTTPRVYVGLLLLLLLFRHLLSELPTFQKALE</sequence>
<keyword evidence="1" id="KW-0812">Transmembrane</keyword>
<feature type="transmembrane region" description="Helical" evidence="1">
    <location>
        <begin position="134"/>
        <end position="155"/>
    </location>
</feature>
<accession>A0A4Z2EIY3</accession>
<proteinExistence type="predicted"/>
<keyword evidence="1" id="KW-1133">Transmembrane helix</keyword>
<keyword evidence="3" id="KW-1185">Reference proteome</keyword>
<gene>
    <name evidence="2" type="primary">dennd5b_3</name>
    <name evidence="2" type="ORF">EYF80_061132</name>
</gene>
<reference evidence="2 3" key="1">
    <citation type="submission" date="2019-03" db="EMBL/GenBank/DDBJ databases">
        <title>First draft genome of Liparis tanakae, snailfish: a comprehensive survey of snailfish specific genes.</title>
        <authorList>
            <person name="Kim W."/>
            <person name="Song I."/>
            <person name="Jeong J.-H."/>
            <person name="Kim D."/>
            <person name="Kim S."/>
            <person name="Ryu S."/>
            <person name="Song J.Y."/>
            <person name="Lee S.K."/>
        </authorList>
    </citation>
    <scope>NUCLEOTIDE SEQUENCE [LARGE SCALE GENOMIC DNA]</scope>
    <source>
        <tissue evidence="2">Muscle</tissue>
    </source>
</reference>
<name>A0A4Z2EIY3_9TELE</name>
<dbReference type="OrthoDB" id="8940991at2759"/>
<comment type="caution">
    <text evidence="2">The sequence shown here is derived from an EMBL/GenBank/DDBJ whole genome shotgun (WGS) entry which is preliminary data.</text>
</comment>
<evidence type="ECO:0000256" key="1">
    <source>
        <dbReference type="SAM" id="Phobius"/>
    </source>
</evidence>
<evidence type="ECO:0000313" key="2">
    <source>
        <dbReference type="EMBL" id="TNN28718.1"/>
    </source>
</evidence>
<dbReference type="AlphaFoldDB" id="A0A4Z2EIY3"/>
<protein>
    <submittedName>
        <fullName evidence="2">DENN domain-containing protein 5B</fullName>
    </submittedName>
</protein>
<dbReference type="EMBL" id="SRLO01006536">
    <property type="protein sequence ID" value="TNN28718.1"/>
    <property type="molecule type" value="Genomic_DNA"/>
</dbReference>
<keyword evidence="1" id="KW-0472">Membrane</keyword>
<evidence type="ECO:0000313" key="3">
    <source>
        <dbReference type="Proteomes" id="UP000314294"/>
    </source>
</evidence>